<keyword evidence="16" id="KW-0732">Signal</keyword>
<dbReference type="InterPro" id="IPR001128">
    <property type="entry name" value="Cyt_P450"/>
</dbReference>
<dbReference type="GO" id="GO:0005506">
    <property type="term" value="F:iron ion binding"/>
    <property type="evidence" value="ECO:0007669"/>
    <property type="project" value="InterPro"/>
</dbReference>
<evidence type="ECO:0000313" key="17">
    <source>
        <dbReference type="Ensembl" id="ENSSSCP00055003257.1"/>
    </source>
</evidence>
<evidence type="ECO:0000256" key="9">
    <source>
        <dbReference type="ARBA" id="ARBA00022848"/>
    </source>
</evidence>
<evidence type="ECO:0000256" key="1">
    <source>
        <dbReference type="ARBA" id="ARBA00001971"/>
    </source>
</evidence>
<dbReference type="Gene3D" id="1.10.630.10">
    <property type="entry name" value="Cytochrome P450"/>
    <property type="match status" value="1"/>
</dbReference>
<evidence type="ECO:0000256" key="11">
    <source>
        <dbReference type="ARBA" id="ARBA00023004"/>
    </source>
</evidence>
<dbReference type="FunFam" id="1.10.630.10:FF:000299">
    <property type="entry name" value="Cytochrome P450 2C9"/>
    <property type="match status" value="1"/>
</dbReference>
<dbReference type="GO" id="GO:0005789">
    <property type="term" value="C:endoplasmic reticulum membrane"/>
    <property type="evidence" value="ECO:0007669"/>
    <property type="project" value="UniProtKB-SubCell"/>
</dbReference>
<dbReference type="PANTHER" id="PTHR24300">
    <property type="entry name" value="CYTOCHROME P450 508A4-RELATED"/>
    <property type="match status" value="1"/>
</dbReference>
<evidence type="ECO:0000313" key="18">
    <source>
        <dbReference type="Proteomes" id="UP000694724"/>
    </source>
</evidence>
<dbReference type="InterPro" id="IPR036396">
    <property type="entry name" value="Cyt_P450_sf"/>
</dbReference>
<comment type="similarity">
    <text evidence="4 15">Belongs to the cytochrome P450 family.</text>
</comment>
<evidence type="ECO:0000256" key="8">
    <source>
        <dbReference type="ARBA" id="ARBA00022824"/>
    </source>
</evidence>
<keyword evidence="11 14" id="KW-0408">Iron</keyword>
<dbReference type="PRINTS" id="PR00463">
    <property type="entry name" value="EP450I"/>
</dbReference>
<dbReference type="InterPro" id="IPR017972">
    <property type="entry name" value="Cyt_P450_CS"/>
</dbReference>
<evidence type="ECO:0000256" key="6">
    <source>
        <dbReference type="ARBA" id="ARBA00022617"/>
    </source>
</evidence>
<dbReference type="GO" id="GO:0016712">
    <property type="term" value="F:oxidoreductase activity, acting on paired donors, with incorporation or reduction of molecular oxygen, reduced flavin or flavoprotein as one donor, and incorporation of one atom of oxygen"/>
    <property type="evidence" value="ECO:0007669"/>
    <property type="project" value="UniProtKB-EC"/>
</dbReference>
<dbReference type="PANTHER" id="PTHR24300:SF423">
    <property type="entry name" value="CYTOCHROME P450 2C18"/>
    <property type="match status" value="1"/>
</dbReference>
<comment type="cofactor">
    <cofactor evidence="1 14">
        <name>heme</name>
        <dbReference type="ChEBI" id="CHEBI:30413"/>
    </cofactor>
</comment>
<keyword evidence="8" id="KW-0256">Endoplasmic reticulum</keyword>
<organism evidence="17 18">
    <name type="scientific">Sus scrofa</name>
    <name type="common">Pig</name>
    <dbReference type="NCBI Taxonomy" id="9823"/>
    <lineage>
        <taxon>Eukaryota</taxon>
        <taxon>Metazoa</taxon>
        <taxon>Chordata</taxon>
        <taxon>Craniata</taxon>
        <taxon>Vertebrata</taxon>
        <taxon>Euteleostomi</taxon>
        <taxon>Mammalia</taxon>
        <taxon>Eutheria</taxon>
        <taxon>Laurasiatheria</taxon>
        <taxon>Artiodactyla</taxon>
        <taxon>Suina</taxon>
        <taxon>Suidae</taxon>
        <taxon>Sus</taxon>
    </lineage>
</organism>
<dbReference type="Ensembl" id="ENSSSCT00055004259.1">
    <property type="protein sequence ID" value="ENSSSCP00055003257.1"/>
    <property type="gene ID" value="ENSSSCG00055002206.1"/>
</dbReference>
<keyword evidence="7 14" id="KW-0479">Metal-binding</keyword>
<dbReference type="InterPro" id="IPR002401">
    <property type="entry name" value="Cyt_P450_E_grp-I"/>
</dbReference>
<dbReference type="GO" id="GO:0020037">
    <property type="term" value="F:heme binding"/>
    <property type="evidence" value="ECO:0007669"/>
    <property type="project" value="InterPro"/>
</dbReference>
<keyword evidence="10 15" id="KW-0560">Oxidoreductase</keyword>
<evidence type="ECO:0000256" key="15">
    <source>
        <dbReference type="RuleBase" id="RU000461"/>
    </source>
</evidence>
<protein>
    <recommendedName>
        <fullName evidence="5">unspecific monooxygenase</fullName>
        <ecNumber evidence="5">1.14.14.1</ecNumber>
    </recommendedName>
</protein>
<dbReference type="Pfam" id="PF00067">
    <property type="entry name" value="p450"/>
    <property type="match status" value="1"/>
</dbReference>
<name>A0A8D1PEJ8_PIG</name>
<accession>A0A8D1PEJ8</accession>
<dbReference type="CDD" id="cd20665">
    <property type="entry name" value="CYP2C-like"/>
    <property type="match status" value="1"/>
</dbReference>
<evidence type="ECO:0000256" key="5">
    <source>
        <dbReference type="ARBA" id="ARBA00012109"/>
    </source>
</evidence>
<evidence type="ECO:0000256" key="13">
    <source>
        <dbReference type="ARBA" id="ARBA00023136"/>
    </source>
</evidence>
<dbReference type="Proteomes" id="UP000694724">
    <property type="component" value="Unplaced"/>
</dbReference>
<evidence type="ECO:0000256" key="10">
    <source>
        <dbReference type="ARBA" id="ARBA00023002"/>
    </source>
</evidence>
<dbReference type="PRINTS" id="PR00385">
    <property type="entry name" value="P450"/>
</dbReference>
<feature type="signal peptide" evidence="16">
    <location>
        <begin position="1"/>
        <end position="25"/>
    </location>
</feature>
<feature type="binding site" description="axial binding residue" evidence="14">
    <location>
        <position position="435"/>
    </location>
    <ligand>
        <name>heme</name>
        <dbReference type="ChEBI" id="CHEBI:30413"/>
    </ligand>
    <ligandPart>
        <name>Fe</name>
        <dbReference type="ChEBI" id="CHEBI:18248"/>
    </ligandPart>
</feature>
<dbReference type="InterPro" id="IPR050182">
    <property type="entry name" value="Cytochrome_P450_fam2"/>
</dbReference>
<evidence type="ECO:0000256" key="12">
    <source>
        <dbReference type="ARBA" id="ARBA00023033"/>
    </source>
</evidence>
<feature type="chain" id="PRO_5034322284" description="unspecific monooxygenase" evidence="16">
    <location>
        <begin position="26"/>
        <end position="490"/>
    </location>
</feature>
<keyword evidence="13" id="KW-0472">Membrane</keyword>
<dbReference type="PROSITE" id="PS00086">
    <property type="entry name" value="CYTOCHROME_P450"/>
    <property type="match status" value="1"/>
</dbReference>
<evidence type="ECO:0000256" key="16">
    <source>
        <dbReference type="SAM" id="SignalP"/>
    </source>
</evidence>
<dbReference type="SUPFAM" id="SSF48264">
    <property type="entry name" value="Cytochrome P450"/>
    <property type="match status" value="1"/>
</dbReference>
<evidence type="ECO:0000256" key="7">
    <source>
        <dbReference type="ARBA" id="ARBA00022723"/>
    </source>
</evidence>
<dbReference type="EC" id="1.14.14.1" evidence="5"/>
<evidence type="ECO:0000256" key="14">
    <source>
        <dbReference type="PIRSR" id="PIRSR602401-1"/>
    </source>
</evidence>
<keyword evidence="6 14" id="KW-0349">Heme</keyword>
<sequence length="490" mass="55598">MGLVVVLVLGLSCLLLLSLWKQSSGKGKLPPGPTPLPILGNILQLDIKDISKSLSNLSKVYGPVYTVYLGLEPAVVLHGYEVMKEALIAAGEEFSGRGHFPMAERVNKGHGIIFSNGKIWKETRRFSLMTLRNLGVGKRSIEEHIQEEARCLVEELRRTNASPCDPTFLLSCAPCNVICSIIFRNRFDYTDPNFLTFLGKFNENFRILNSLWIQACNNFPALIDYLPGSHNKVFKNFAYVKSYILEKVKEHQASLDVNDPRDFIDCFLIKMEQEKHNHQMVFTLENLIATAVDLFRAGTETTSTTLRYGLLLLLKHPDVTAKVQKEIDSVIERHRSPCMQDRIHMPYTDAVVHEIQRYIDLVPISVPHAVTRDIKFRNYLIPKVTTVLTSLTSVLRDDQEFPNPEVFDPGHFLDESGNFMKSDCFMPFSTGKRVCVGESLARMELFLFLTSILQKFTLEPVIDLKDIDTTLILSGFSHVPPSYQLRFIPV</sequence>
<dbReference type="AlphaFoldDB" id="A0A8D1PEJ8"/>
<keyword evidence="9" id="KW-0492">Microsome</keyword>
<proteinExistence type="inferred from homology"/>
<evidence type="ECO:0000256" key="3">
    <source>
        <dbReference type="ARBA" id="ARBA00004406"/>
    </source>
</evidence>
<evidence type="ECO:0000256" key="4">
    <source>
        <dbReference type="ARBA" id="ARBA00010617"/>
    </source>
</evidence>
<reference evidence="17" key="1">
    <citation type="submission" date="2025-08" db="UniProtKB">
        <authorList>
            <consortium name="Ensembl"/>
        </authorList>
    </citation>
    <scope>IDENTIFICATION</scope>
</reference>
<comment type="subcellular location">
    <subcellularLocation>
        <location evidence="3">Endoplasmic reticulum membrane</location>
        <topology evidence="3">Peripheral membrane protein</topology>
    </subcellularLocation>
    <subcellularLocation>
        <location evidence="2">Microsome membrane</location>
        <topology evidence="2">Peripheral membrane protein</topology>
    </subcellularLocation>
</comment>
<evidence type="ECO:0000256" key="2">
    <source>
        <dbReference type="ARBA" id="ARBA00004174"/>
    </source>
</evidence>
<keyword evidence="12 15" id="KW-0503">Monooxygenase</keyword>